<keyword evidence="9" id="KW-1185">Reference proteome</keyword>
<protein>
    <submittedName>
        <fullName evidence="8">Protein TonB</fullName>
    </submittedName>
</protein>
<keyword evidence="2 6" id="KW-0812">Transmembrane</keyword>
<evidence type="ECO:0000256" key="3">
    <source>
        <dbReference type="ARBA" id="ARBA00022989"/>
    </source>
</evidence>
<name>A0A7W5ZSC0_9SPHN</name>
<accession>A0A7W5ZSC0</accession>
<dbReference type="EMBL" id="JACICY010000001">
    <property type="protein sequence ID" value="MBB3859105.1"/>
    <property type="molecule type" value="Genomic_DNA"/>
</dbReference>
<evidence type="ECO:0000259" key="7">
    <source>
        <dbReference type="PROSITE" id="PS52015"/>
    </source>
</evidence>
<dbReference type="AlphaFoldDB" id="A0A7W5ZSC0"/>
<evidence type="ECO:0000313" key="9">
    <source>
        <dbReference type="Proteomes" id="UP000562395"/>
    </source>
</evidence>
<sequence length="222" mass="22908">MAYLIENSGRRRAQALVAVGALHAVGIWAIASGFAGGVVNIVRDTLVARDYPNVVPIAPLDPPKPQPSAKPVETEQVVPRSEFTLGAVDSDAVIRDIVTPVIPSSGNGVLIEPKVSPSPEPSPSFVTRGASPKSAPGSWVSDRDYPSAAIRAEREGTTRFRLAIGPDGRVTGCEVTGSSGSADLDAATCAKVSARARFVPALGSDGMPAVGSYAGAVRWVLP</sequence>
<feature type="region of interest" description="Disordered" evidence="5">
    <location>
        <begin position="114"/>
        <end position="143"/>
    </location>
</feature>
<dbReference type="SUPFAM" id="SSF74653">
    <property type="entry name" value="TolA/TonB C-terminal domain"/>
    <property type="match status" value="1"/>
</dbReference>
<gene>
    <name evidence="8" type="ORF">GGQ88_000345</name>
</gene>
<dbReference type="RefSeq" id="WP_183611296.1">
    <property type="nucleotide sequence ID" value="NZ_JACICY010000001.1"/>
</dbReference>
<evidence type="ECO:0000256" key="4">
    <source>
        <dbReference type="ARBA" id="ARBA00023136"/>
    </source>
</evidence>
<comment type="caution">
    <text evidence="8">The sequence shown here is derived from an EMBL/GenBank/DDBJ whole genome shotgun (WGS) entry which is preliminary data.</text>
</comment>
<keyword evidence="3 6" id="KW-1133">Transmembrane helix</keyword>
<dbReference type="Proteomes" id="UP000562395">
    <property type="component" value="Unassembled WGS sequence"/>
</dbReference>
<evidence type="ECO:0000313" key="8">
    <source>
        <dbReference type="EMBL" id="MBB3859105.1"/>
    </source>
</evidence>
<organism evidence="8 9">
    <name type="scientific">Novosphingobium hassiacum</name>
    <dbReference type="NCBI Taxonomy" id="173676"/>
    <lineage>
        <taxon>Bacteria</taxon>
        <taxon>Pseudomonadati</taxon>
        <taxon>Pseudomonadota</taxon>
        <taxon>Alphaproteobacteria</taxon>
        <taxon>Sphingomonadales</taxon>
        <taxon>Sphingomonadaceae</taxon>
        <taxon>Novosphingobium</taxon>
    </lineage>
</organism>
<keyword evidence="4 6" id="KW-0472">Membrane</keyword>
<reference evidence="8 9" key="1">
    <citation type="submission" date="2020-08" db="EMBL/GenBank/DDBJ databases">
        <title>Genomic Encyclopedia of Type Strains, Phase IV (KMG-IV): sequencing the most valuable type-strain genomes for metagenomic binning, comparative biology and taxonomic classification.</title>
        <authorList>
            <person name="Goeker M."/>
        </authorList>
    </citation>
    <scope>NUCLEOTIDE SEQUENCE [LARGE SCALE GENOMIC DNA]</scope>
    <source>
        <strain evidence="8 9">DSM 14552</strain>
    </source>
</reference>
<evidence type="ECO:0000256" key="5">
    <source>
        <dbReference type="SAM" id="MobiDB-lite"/>
    </source>
</evidence>
<comment type="subcellular location">
    <subcellularLocation>
        <location evidence="1">Membrane</location>
        <topology evidence="1">Single-pass membrane protein</topology>
    </subcellularLocation>
</comment>
<feature type="domain" description="TonB C-terminal" evidence="7">
    <location>
        <begin position="130"/>
        <end position="222"/>
    </location>
</feature>
<dbReference type="NCBIfam" id="TIGR01352">
    <property type="entry name" value="tonB_Cterm"/>
    <property type="match status" value="1"/>
</dbReference>
<evidence type="ECO:0000256" key="6">
    <source>
        <dbReference type="SAM" id="Phobius"/>
    </source>
</evidence>
<evidence type="ECO:0000256" key="2">
    <source>
        <dbReference type="ARBA" id="ARBA00022692"/>
    </source>
</evidence>
<dbReference type="InterPro" id="IPR006260">
    <property type="entry name" value="TonB/TolA_C"/>
</dbReference>
<dbReference type="InterPro" id="IPR037682">
    <property type="entry name" value="TonB_C"/>
</dbReference>
<dbReference type="GO" id="GO:0016020">
    <property type="term" value="C:membrane"/>
    <property type="evidence" value="ECO:0007669"/>
    <property type="project" value="UniProtKB-SubCell"/>
</dbReference>
<evidence type="ECO:0000256" key="1">
    <source>
        <dbReference type="ARBA" id="ARBA00004167"/>
    </source>
</evidence>
<dbReference type="PROSITE" id="PS52015">
    <property type="entry name" value="TONB_CTD"/>
    <property type="match status" value="1"/>
</dbReference>
<dbReference type="Gene3D" id="3.30.1150.10">
    <property type="match status" value="1"/>
</dbReference>
<dbReference type="GO" id="GO:0055085">
    <property type="term" value="P:transmembrane transport"/>
    <property type="evidence" value="ECO:0007669"/>
    <property type="project" value="InterPro"/>
</dbReference>
<proteinExistence type="predicted"/>
<feature type="transmembrane region" description="Helical" evidence="6">
    <location>
        <begin position="15"/>
        <end position="39"/>
    </location>
</feature>
<dbReference type="Pfam" id="PF03544">
    <property type="entry name" value="TonB_C"/>
    <property type="match status" value="1"/>
</dbReference>